<comment type="caution">
    <text evidence="3">The sequence shown here is derived from an EMBL/GenBank/DDBJ whole genome shotgun (WGS) entry which is preliminary data.</text>
</comment>
<evidence type="ECO:0000313" key="4">
    <source>
        <dbReference type="Proteomes" id="UP000261080"/>
    </source>
</evidence>
<protein>
    <submittedName>
        <fullName evidence="3">DUF3899 domain-containing protein</fullName>
    </submittedName>
</protein>
<evidence type="ECO:0000256" key="1">
    <source>
        <dbReference type="SAM" id="Phobius"/>
    </source>
</evidence>
<feature type="transmembrane region" description="Helical" evidence="1">
    <location>
        <begin position="107"/>
        <end position="127"/>
    </location>
</feature>
<dbReference type="OrthoDB" id="2612185at2"/>
<evidence type="ECO:0000313" key="3">
    <source>
        <dbReference type="EMBL" id="RGE88037.1"/>
    </source>
</evidence>
<keyword evidence="1" id="KW-0812">Transmembrane</keyword>
<dbReference type="Proteomes" id="UP000261080">
    <property type="component" value="Unassembled WGS sequence"/>
</dbReference>
<dbReference type="GeneID" id="97191500"/>
<dbReference type="Pfam" id="PF13038">
    <property type="entry name" value="DUF3899"/>
    <property type="match status" value="1"/>
</dbReference>
<reference evidence="3 4" key="1">
    <citation type="submission" date="2018-08" db="EMBL/GenBank/DDBJ databases">
        <title>A genome reference for cultivated species of the human gut microbiota.</title>
        <authorList>
            <person name="Zou Y."/>
            <person name="Xue W."/>
            <person name="Luo G."/>
        </authorList>
    </citation>
    <scope>NUCLEOTIDE SEQUENCE [LARGE SCALE GENOMIC DNA]</scope>
    <source>
        <strain evidence="3 4">AF37-2AT</strain>
    </source>
</reference>
<gene>
    <name evidence="3" type="ORF">DW016_08035</name>
</gene>
<feature type="transmembrane region" description="Helical" evidence="1">
    <location>
        <begin position="12"/>
        <end position="35"/>
    </location>
</feature>
<feature type="domain" description="DUF3899" evidence="2">
    <location>
        <begin position="39"/>
        <end position="92"/>
    </location>
</feature>
<dbReference type="EMBL" id="QVLX01000003">
    <property type="protein sequence ID" value="RGE88037.1"/>
    <property type="molecule type" value="Genomic_DNA"/>
</dbReference>
<feature type="transmembrane region" description="Helical" evidence="1">
    <location>
        <begin position="41"/>
        <end position="58"/>
    </location>
</feature>
<proteinExistence type="predicted"/>
<dbReference type="RefSeq" id="WP_024731528.1">
    <property type="nucleotide sequence ID" value="NZ_BAABYU010000001.1"/>
</dbReference>
<organism evidence="3 4">
    <name type="scientific">Sellimonas intestinalis</name>
    <dbReference type="NCBI Taxonomy" id="1653434"/>
    <lineage>
        <taxon>Bacteria</taxon>
        <taxon>Bacillati</taxon>
        <taxon>Bacillota</taxon>
        <taxon>Clostridia</taxon>
        <taxon>Lachnospirales</taxon>
        <taxon>Lachnospiraceae</taxon>
        <taxon>Sellimonas</taxon>
    </lineage>
</organism>
<dbReference type="InterPro" id="IPR025007">
    <property type="entry name" value="DUF3899"/>
</dbReference>
<keyword evidence="1" id="KW-1133">Transmembrane helix</keyword>
<evidence type="ECO:0000259" key="2">
    <source>
        <dbReference type="Pfam" id="PF13038"/>
    </source>
</evidence>
<sequence>MVLKHYIKKEKVRVFVTALCLGVIYLATHLCASILLNISNILFVMSAVYIVVGGTRYIRNVGLFKTFSYLAYKRRRHKLKGNEELRPMSLADYTVNVVMDERRQKPVAFPLCAGCTCAFLSAILNYVHFRMWP</sequence>
<accession>A0A3E3K3M9</accession>
<dbReference type="AlphaFoldDB" id="A0A3E3K3M9"/>
<keyword evidence="1" id="KW-0472">Membrane</keyword>
<keyword evidence="4" id="KW-1185">Reference proteome</keyword>
<name>A0A3E3K3M9_9FIRM</name>